<dbReference type="InterPro" id="IPR018062">
    <property type="entry name" value="HTH_AraC-typ_CS"/>
</dbReference>
<keyword evidence="1" id="KW-0805">Transcription regulation</keyword>
<gene>
    <name evidence="5" type="ORF">H9809_12515</name>
</gene>
<keyword evidence="3" id="KW-0804">Transcription</keyword>
<reference evidence="5" key="1">
    <citation type="journal article" date="2021" name="PeerJ">
        <title>Extensive microbial diversity within the chicken gut microbiome revealed by metagenomics and culture.</title>
        <authorList>
            <person name="Gilroy R."/>
            <person name="Ravi A."/>
            <person name="Getino M."/>
            <person name="Pursley I."/>
            <person name="Horton D.L."/>
            <person name="Alikhan N.F."/>
            <person name="Baker D."/>
            <person name="Gharbi K."/>
            <person name="Hall N."/>
            <person name="Watson M."/>
            <person name="Adriaenssens E.M."/>
            <person name="Foster-Nyarko E."/>
            <person name="Jarju S."/>
            <person name="Secka A."/>
            <person name="Antonio M."/>
            <person name="Oren A."/>
            <person name="Chaudhuri R.R."/>
            <person name="La Ragione R."/>
            <person name="Hildebrand F."/>
            <person name="Pallen M.J."/>
        </authorList>
    </citation>
    <scope>NUCLEOTIDE SEQUENCE</scope>
    <source>
        <strain evidence="5">1068</strain>
    </source>
</reference>
<dbReference type="Proteomes" id="UP000824056">
    <property type="component" value="Unassembled WGS sequence"/>
</dbReference>
<protein>
    <submittedName>
        <fullName evidence="5">AraC family transcriptional regulator</fullName>
    </submittedName>
</protein>
<evidence type="ECO:0000313" key="6">
    <source>
        <dbReference type="Proteomes" id="UP000824056"/>
    </source>
</evidence>
<dbReference type="SUPFAM" id="SSF51215">
    <property type="entry name" value="Regulatory protein AraC"/>
    <property type="match status" value="1"/>
</dbReference>
<dbReference type="InterPro" id="IPR018060">
    <property type="entry name" value="HTH_AraC"/>
</dbReference>
<evidence type="ECO:0000256" key="1">
    <source>
        <dbReference type="ARBA" id="ARBA00023015"/>
    </source>
</evidence>
<dbReference type="AlphaFoldDB" id="A0A9D2JU26"/>
<name>A0A9D2JU26_9FIRM</name>
<dbReference type="PANTHER" id="PTHR43280">
    <property type="entry name" value="ARAC-FAMILY TRANSCRIPTIONAL REGULATOR"/>
    <property type="match status" value="1"/>
</dbReference>
<dbReference type="InterPro" id="IPR020449">
    <property type="entry name" value="Tscrpt_reg_AraC-type_HTH"/>
</dbReference>
<dbReference type="SMART" id="SM00342">
    <property type="entry name" value="HTH_ARAC"/>
    <property type="match status" value="1"/>
</dbReference>
<organism evidence="5 6">
    <name type="scientific">Candidatus Blautia pullicola</name>
    <dbReference type="NCBI Taxonomy" id="2838498"/>
    <lineage>
        <taxon>Bacteria</taxon>
        <taxon>Bacillati</taxon>
        <taxon>Bacillota</taxon>
        <taxon>Clostridia</taxon>
        <taxon>Lachnospirales</taxon>
        <taxon>Lachnospiraceae</taxon>
        <taxon>Blautia</taxon>
    </lineage>
</organism>
<dbReference type="Gene3D" id="1.10.10.60">
    <property type="entry name" value="Homeodomain-like"/>
    <property type="match status" value="2"/>
</dbReference>
<accession>A0A9D2JU26</accession>
<dbReference type="PROSITE" id="PS00041">
    <property type="entry name" value="HTH_ARAC_FAMILY_1"/>
    <property type="match status" value="1"/>
</dbReference>
<comment type="caution">
    <text evidence="5">The sequence shown here is derived from an EMBL/GenBank/DDBJ whole genome shotgun (WGS) entry which is preliminary data.</text>
</comment>
<dbReference type="PANTHER" id="PTHR43280:SF28">
    <property type="entry name" value="HTH-TYPE TRANSCRIPTIONAL ACTIVATOR RHAS"/>
    <property type="match status" value="1"/>
</dbReference>
<dbReference type="SUPFAM" id="SSF46689">
    <property type="entry name" value="Homeodomain-like"/>
    <property type="match status" value="2"/>
</dbReference>
<evidence type="ECO:0000256" key="3">
    <source>
        <dbReference type="ARBA" id="ARBA00023163"/>
    </source>
</evidence>
<dbReference type="Pfam" id="PF02311">
    <property type="entry name" value="AraC_binding"/>
    <property type="match status" value="1"/>
</dbReference>
<dbReference type="InterPro" id="IPR003313">
    <property type="entry name" value="AraC-bd"/>
</dbReference>
<dbReference type="InterPro" id="IPR037923">
    <property type="entry name" value="HTH-like"/>
</dbReference>
<keyword evidence="2" id="KW-0238">DNA-binding</keyword>
<dbReference type="GO" id="GO:0043565">
    <property type="term" value="F:sequence-specific DNA binding"/>
    <property type="evidence" value="ECO:0007669"/>
    <property type="project" value="InterPro"/>
</dbReference>
<evidence type="ECO:0000259" key="4">
    <source>
        <dbReference type="PROSITE" id="PS01124"/>
    </source>
</evidence>
<reference evidence="5" key="2">
    <citation type="submission" date="2021-04" db="EMBL/GenBank/DDBJ databases">
        <authorList>
            <person name="Gilroy R."/>
        </authorList>
    </citation>
    <scope>NUCLEOTIDE SEQUENCE</scope>
    <source>
        <strain evidence="5">1068</strain>
    </source>
</reference>
<dbReference type="PRINTS" id="PR00032">
    <property type="entry name" value="HTHARAC"/>
</dbReference>
<proteinExistence type="predicted"/>
<evidence type="ECO:0000313" key="5">
    <source>
        <dbReference type="EMBL" id="HIZ66698.1"/>
    </source>
</evidence>
<dbReference type="InterPro" id="IPR009057">
    <property type="entry name" value="Homeodomain-like_sf"/>
</dbReference>
<feature type="domain" description="HTH araC/xylS-type" evidence="4">
    <location>
        <begin position="192"/>
        <end position="291"/>
    </location>
</feature>
<dbReference type="GO" id="GO:0003700">
    <property type="term" value="F:DNA-binding transcription factor activity"/>
    <property type="evidence" value="ECO:0007669"/>
    <property type="project" value="InterPro"/>
</dbReference>
<sequence length="300" mass="34480">MLFCIADASHPVKYISCGNLLSTDGFLHDRRRMDCFVFIIVTQGTLHLHQEGHNLDIGENQSVLLFPGKLHYGSRPSKGKLSYYWVHFSGDTSHFHICNQNSLEKWWNVGEEQPLSLTPSPMNYFILPESGSLSPEKRSLLLFVQLLDIAKRDNYQDSWHVRYALNLLLSEYTQEILSQGTLLSPQVPAQIHSIIQWIRSHYDEPITVDSLAAQYGYHPTYLTALMKKHTGYPVSSYINHIRIFAAKNLLLSGNTLSVREISQMCGISDEKYFMRLFKKIEGITPSQYRNAFHEKNVNKN</sequence>
<dbReference type="Pfam" id="PF12833">
    <property type="entry name" value="HTH_18"/>
    <property type="match status" value="1"/>
</dbReference>
<dbReference type="EMBL" id="DXBG01000293">
    <property type="protein sequence ID" value="HIZ66698.1"/>
    <property type="molecule type" value="Genomic_DNA"/>
</dbReference>
<evidence type="ECO:0000256" key="2">
    <source>
        <dbReference type="ARBA" id="ARBA00023125"/>
    </source>
</evidence>
<dbReference type="PROSITE" id="PS01124">
    <property type="entry name" value="HTH_ARAC_FAMILY_2"/>
    <property type="match status" value="1"/>
</dbReference>